<gene>
    <name evidence="1" type="ORF">R1flu_007420</name>
</gene>
<sequence>MVGSQKCCLLIDIGIEVNVLNTRVAQKLGMARNKIMNPLLVRFVQGSTNVIEKLMSVPVSIGGASRRHEFLVMNLGAGMDGILSWNWLQEAKAKLNVTRGVLIVIDQLGVEHDKTLTVKKRPEHPNHATYRFQQAKVAFQICTARQFGKQIKSVDEAWIA</sequence>
<dbReference type="Proteomes" id="UP001605036">
    <property type="component" value="Unassembled WGS sequence"/>
</dbReference>
<evidence type="ECO:0000313" key="2">
    <source>
        <dbReference type="Proteomes" id="UP001605036"/>
    </source>
</evidence>
<protein>
    <submittedName>
        <fullName evidence="1">Uncharacterized protein</fullName>
    </submittedName>
</protein>
<name>A0ABD1YYT9_9MARC</name>
<keyword evidence="2" id="KW-1185">Reference proteome</keyword>
<proteinExistence type="predicted"/>
<dbReference type="SUPFAM" id="SSF50630">
    <property type="entry name" value="Acid proteases"/>
    <property type="match status" value="1"/>
</dbReference>
<accession>A0ABD1YYT9</accession>
<dbReference type="Gene3D" id="2.40.70.10">
    <property type="entry name" value="Acid Proteases"/>
    <property type="match status" value="1"/>
</dbReference>
<dbReference type="AlphaFoldDB" id="A0ABD1YYT9"/>
<evidence type="ECO:0000313" key="1">
    <source>
        <dbReference type="EMBL" id="KAL2635941.1"/>
    </source>
</evidence>
<dbReference type="Pfam" id="PF13650">
    <property type="entry name" value="Asp_protease_2"/>
    <property type="match status" value="1"/>
</dbReference>
<organism evidence="1 2">
    <name type="scientific">Riccia fluitans</name>
    <dbReference type="NCBI Taxonomy" id="41844"/>
    <lineage>
        <taxon>Eukaryota</taxon>
        <taxon>Viridiplantae</taxon>
        <taxon>Streptophyta</taxon>
        <taxon>Embryophyta</taxon>
        <taxon>Marchantiophyta</taxon>
        <taxon>Marchantiopsida</taxon>
        <taxon>Marchantiidae</taxon>
        <taxon>Marchantiales</taxon>
        <taxon>Ricciaceae</taxon>
        <taxon>Riccia</taxon>
    </lineage>
</organism>
<reference evidence="1 2" key="1">
    <citation type="submission" date="2024-09" db="EMBL/GenBank/DDBJ databases">
        <title>Chromosome-scale assembly of Riccia fluitans.</title>
        <authorList>
            <person name="Paukszto L."/>
            <person name="Sawicki J."/>
            <person name="Karawczyk K."/>
            <person name="Piernik-Szablinska J."/>
            <person name="Szczecinska M."/>
            <person name="Mazdziarz M."/>
        </authorList>
    </citation>
    <scope>NUCLEOTIDE SEQUENCE [LARGE SCALE GENOMIC DNA]</scope>
    <source>
        <strain evidence="1">Rf_01</strain>
        <tissue evidence="1">Aerial parts of the thallus</tissue>
    </source>
</reference>
<dbReference type="InterPro" id="IPR021109">
    <property type="entry name" value="Peptidase_aspartic_dom_sf"/>
</dbReference>
<dbReference type="EMBL" id="JBHFFA010000003">
    <property type="protein sequence ID" value="KAL2635941.1"/>
    <property type="molecule type" value="Genomic_DNA"/>
</dbReference>
<dbReference type="CDD" id="cd00303">
    <property type="entry name" value="retropepsin_like"/>
    <property type="match status" value="1"/>
</dbReference>
<comment type="caution">
    <text evidence="1">The sequence shown here is derived from an EMBL/GenBank/DDBJ whole genome shotgun (WGS) entry which is preliminary data.</text>
</comment>